<dbReference type="EMBL" id="GGEC01093915">
    <property type="protein sequence ID" value="MBX74399.1"/>
    <property type="molecule type" value="Transcribed_RNA"/>
</dbReference>
<organism evidence="1">
    <name type="scientific">Rhizophora mucronata</name>
    <name type="common">Asiatic mangrove</name>
    <dbReference type="NCBI Taxonomy" id="61149"/>
    <lineage>
        <taxon>Eukaryota</taxon>
        <taxon>Viridiplantae</taxon>
        <taxon>Streptophyta</taxon>
        <taxon>Embryophyta</taxon>
        <taxon>Tracheophyta</taxon>
        <taxon>Spermatophyta</taxon>
        <taxon>Magnoliopsida</taxon>
        <taxon>eudicotyledons</taxon>
        <taxon>Gunneridae</taxon>
        <taxon>Pentapetalae</taxon>
        <taxon>rosids</taxon>
        <taxon>fabids</taxon>
        <taxon>Malpighiales</taxon>
        <taxon>Rhizophoraceae</taxon>
        <taxon>Rhizophora</taxon>
    </lineage>
</organism>
<sequence>MIAIQSNPMFTRKQTLTSYS</sequence>
<protein>
    <submittedName>
        <fullName evidence="1">Uncharacterized protein</fullName>
    </submittedName>
</protein>
<evidence type="ECO:0000313" key="1">
    <source>
        <dbReference type="EMBL" id="MBX74399.1"/>
    </source>
</evidence>
<accession>A0A2P2R541</accession>
<reference evidence="1" key="1">
    <citation type="submission" date="2018-02" db="EMBL/GenBank/DDBJ databases">
        <title>Rhizophora mucronata_Transcriptome.</title>
        <authorList>
            <person name="Meera S.P."/>
            <person name="Sreeshan A."/>
            <person name="Augustine A."/>
        </authorList>
    </citation>
    <scope>NUCLEOTIDE SEQUENCE</scope>
    <source>
        <tissue evidence="1">Leaf</tissue>
    </source>
</reference>
<proteinExistence type="predicted"/>
<dbReference type="AlphaFoldDB" id="A0A2P2R541"/>
<name>A0A2P2R541_RHIMU</name>